<proteinExistence type="predicted"/>
<organism evidence="3 4">
    <name type="scientific">Candidatus Dojkabacteria bacterium</name>
    <dbReference type="NCBI Taxonomy" id="2099670"/>
    <lineage>
        <taxon>Bacteria</taxon>
        <taxon>Candidatus Dojkabacteria</taxon>
    </lineage>
</organism>
<dbReference type="EMBL" id="JAGQLG010000104">
    <property type="protein sequence ID" value="MCA9382311.1"/>
    <property type="molecule type" value="Genomic_DNA"/>
</dbReference>
<protein>
    <submittedName>
        <fullName evidence="3">Uncharacterized protein</fullName>
    </submittedName>
</protein>
<name>A0A955L3P4_9BACT</name>
<sequence length="107" mass="11623">MEKNTKITLAIATVFIVMLALLGSAYLVQSARKGETSPIDKLLGKDTSSASKTENTNPADSNNAETFDSQVEKKAYDDYDEKLTELDDATNDVDSALKDLDSLEDSL</sequence>
<feature type="region of interest" description="Disordered" evidence="2">
    <location>
        <begin position="33"/>
        <end position="71"/>
    </location>
</feature>
<dbReference type="Proteomes" id="UP000782843">
    <property type="component" value="Unassembled WGS sequence"/>
</dbReference>
<dbReference type="AlphaFoldDB" id="A0A955L3P4"/>
<gene>
    <name evidence="3" type="ORF">KC660_02790</name>
</gene>
<reference evidence="3" key="1">
    <citation type="submission" date="2020-04" db="EMBL/GenBank/DDBJ databases">
        <authorList>
            <person name="Zhang T."/>
        </authorList>
    </citation>
    <scope>NUCLEOTIDE SEQUENCE</scope>
    <source>
        <strain evidence="3">HKST-UBA10</strain>
    </source>
</reference>
<accession>A0A955L3P4</accession>
<reference evidence="3" key="2">
    <citation type="journal article" date="2021" name="Microbiome">
        <title>Successional dynamics and alternative stable states in a saline activated sludge microbial community over 9 years.</title>
        <authorList>
            <person name="Wang Y."/>
            <person name="Ye J."/>
            <person name="Ju F."/>
            <person name="Liu L."/>
            <person name="Boyd J.A."/>
            <person name="Deng Y."/>
            <person name="Parks D.H."/>
            <person name="Jiang X."/>
            <person name="Yin X."/>
            <person name="Woodcroft B.J."/>
            <person name="Tyson G.W."/>
            <person name="Hugenholtz P."/>
            <person name="Polz M.F."/>
            <person name="Zhang T."/>
        </authorList>
    </citation>
    <scope>NUCLEOTIDE SEQUENCE</scope>
    <source>
        <strain evidence="3">HKST-UBA10</strain>
    </source>
</reference>
<comment type="caution">
    <text evidence="3">The sequence shown here is derived from an EMBL/GenBank/DDBJ whole genome shotgun (WGS) entry which is preliminary data.</text>
</comment>
<evidence type="ECO:0000313" key="4">
    <source>
        <dbReference type="Proteomes" id="UP000782843"/>
    </source>
</evidence>
<feature type="coiled-coil region" evidence="1">
    <location>
        <begin position="79"/>
        <end position="106"/>
    </location>
</feature>
<keyword evidence="1" id="KW-0175">Coiled coil</keyword>
<evidence type="ECO:0000313" key="3">
    <source>
        <dbReference type="EMBL" id="MCA9382311.1"/>
    </source>
</evidence>
<evidence type="ECO:0000256" key="1">
    <source>
        <dbReference type="SAM" id="Coils"/>
    </source>
</evidence>
<evidence type="ECO:0000256" key="2">
    <source>
        <dbReference type="SAM" id="MobiDB-lite"/>
    </source>
</evidence>
<feature type="compositionally biased region" description="Polar residues" evidence="2">
    <location>
        <begin position="46"/>
        <end position="69"/>
    </location>
</feature>